<dbReference type="EMBL" id="LHZT01000105">
    <property type="protein sequence ID" value="KXV59420.1"/>
    <property type="molecule type" value="Genomic_DNA"/>
</dbReference>
<dbReference type="AlphaFoldDB" id="A0A149U218"/>
<evidence type="ECO:0000313" key="3">
    <source>
        <dbReference type="Proteomes" id="UP000075411"/>
    </source>
</evidence>
<dbReference type="SUPFAM" id="SSF56801">
    <property type="entry name" value="Acetyl-CoA synthetase-like"/>
    <property type="match status" value="1"/>
</dbReference>
<evidence type="ECO:0000313" key="2">
    <source>
        <dbReference type="EMBL" id="KXV59420.1"/>
    </source>
</evidence>
<name>A0A149U218_9PROT</name>
<sequence length="483" mass="54143">MIETLLLQLRDAAQHSVAFESASRSWSFSGFLTDVGKIAHALKNVRDCGCSIVGIKCKNYYHHWVLIFALDRLGLASASFQNDLGPSFQTYLNVIQPDFFLSDHALITDIKHYVVGEAWFAEVLSQENNNTTYYESRDFCRIGVAAGTGAVPQKIGLRRPDIERNISQIVKSDILSLSEKCRKEQFNVLCCIGIDILAGYQIGLSALAAGCCIKIFDPVQIGLIIARHEPTAIVVSPLHLEYVINSISPLSVAQDNLEIIVVGGRLPVELERKTKEKLSKKIYTLYGTEEAGIIAVKKYDHHSEHKSAGSIVPWMDVQIVDGQNVVLPAQTEGQVRIKGNTVIRGYLGTVENKNSQFQEGWFYPGDLGFITHNKEIFITGRIDELVTFGGDKFDLRILDEICKNFENIEDSCVFPVPDENGVLMPWIAIICYKEIDGASLSRKMHERYENLPPITLIWVDRIPYRDDGSPDRQFLTQGIMNSR</sequence>
<dbReference type="Proteomes" id="UP000075411">
    <property type="component" value="Unassembled WGS sequence"/>
</dbReference>
<dbReference type="PANTHER" id="PTHR24096">
    <property type="entry name" value="LONG-CHAIN-FATTY-ACID--COA LIGASE"/>
    <property type="match status" value="1"/>
</dbReference>
<comment type="caution">
    <text evidence="2">The sequence shown here is derived from an EMBL/GenBank/DDBJ whole genome shotgun (WGS) entry which is preliminary data.</text>
</comment>
<dbReference type="InterPro" id="IPR042099">
    <property type="entry name" value="ANL_N_sf"/>
</dbReference>
<dbReference type="InterPro" id="IPR000873">
    <property type="entry name" value="AMP-dep_synth/lig_dom"/>
</dbReference>
<dbReference type="OrthoDB" id="7433489at2"/>
<dbReference type="PATRIC" id="fig|104102.12.peg.1687"/>
<protein>
    <recommendedName>
        <fullName evidence="1">AMP-dependent synthetase/ligase domain-containing protein</fullName>
    </recommendedName>
</protein>
<reference evidence="2 3" key="1">
    <citation type="submission" date="2015-06" db="EMBL/GenBank/DDBJ databases">
        <title>Improved classification and identification of acetic acid bacteria using matrix-assisted laser desorption/ionization time-of-flight mass spectrometry; Gluconobacter nephelii and Gluconobacter uchimurae are later heterotypic synonyms of Gluconobacter japonicus and Gluconobacter oxydans, respectively.</title>
        <authorList>
            <person name="Li L."/>
            <person name="Cleenwerck I."/>
            <person name="De Vuyst L."/>
            <person name="Vandamme P."/>
        </authorList>
    </citation>
    <scope>NUCLEOTIDE SEQUENCE [LARGE SCALE GENOMIC DNA]</scope>
    <source>
        <strain evidence="2 3">LMG 1663</strain>
    </source>
</reference>
<feature type="domain" description="AMP-dependent synthetase/ligase" evidence="1">
    <location>
        <begin position="184"/>
        <end position="347"/>
    </location>
</feature>
<gene>
    <name evidence="2" type="ORF">AD947_04075</name>
</gene>
<accession>A0A149U218</accession>
<evidence type="ECO:0000259" key="1">
    <source>
        <dbReference type="Pfam" id="PF00501"/>
    </source>
</evidence>
<dbReference type="RefSeq" id="WP_061487595.1">
    <property type="nucleotide sequence ID" value="NZ_LHZT01000105.1"/>
</dbReference>
<organism evidence="2 3">
    <name type="scientific">Acetobacter tropicalis</name>
    <dbReference type="NCBI Taxonomy" id="104102"/>
    <lineage>
        <taxon>Bacteria</taxon>
        <taxon>Pseudomonadati</taxon>
        <taxon>Pseudomonadota</taxon>
        <taxon>Alphaproteobacteria</taxon>
        <taxon>Acetobacterales</taxon>
        <taxon>Acetobacteraceae</taxon>
        <taxon>Acetobacter</taxon>
    </lineage>
</organism>
<dbReference type="Gene3D" id="3.40.50.12780">
    <property type="entry name" value="N-terminal domain of ligase-like"/>
    <property type="match status" value="1"/>
</dbReference>
<proteinExistence type="predicted"/>
<dbReference type="Pfam" id="PF00501">
    <property type="entry name" value="AMP-binding"/>
    <property type="match status" value="1"/>
</dbReference>